<feature type="region of interest" description="Disordered" evidence="1">
    <location>
        <begin position="399"/>
        <end position="450"/>
    </location>
</feature>
<feature type="compositionally biased region" description="Basic and acidic residues" evidence="1">
    <location>
        <begin position="406"/>
        <end position="415"/>
    </location>
</feature>
<feature type="domain" description="FMR1-interacting protein 1 conserved" evidence="2">
    <location>
        <begin position="331"/>
        <end position="364"/>
    </location>
</feature>
<gene>
    <name evidence="3" type="ORF">H6P81_020162</name>
</gene>
<dbReference type="GO" id="GO:0005634">
    <property type="term" value="C:nucleus"/>
    <property type="evidence" value="ECO:0007669"/>
    <property type="project" value="TreeGrafter"/>
</dbReference>
<evidence type="ECO:0000313" key="3">
    <source>
        <dbReference type="EMBL" id="KAG9439997.1"/>
    </source>
</evidence>
<feature type="compositionally biased region" description="Basic residues" evidence="1">
    <location>
        <begin position="295"/>
        <end position="304"/>
    </location>
</feature>
<evidence type="ECO:0000259" key="2">
    <source>
        <dbReference type="Pfam" id="PF10453"/>
    </source>
</evidence>
<feature type="compositionally biased region" description="Basic residues" evidence="1">
    <location>
        <begin position="416"/>
        <end position="429"/>
    </location>
</feature>
<dbReference type="GO" id="GO:0003723">
    <property type="term" value="F:RNA binding"/>
    <property type="evidence" value="ECO:0007669"/>
    <property type="project" value="InterPro"/>
</dbReference>
<dbReference type="PANTHER" id="PTHR13309:SF0">
    <property type="entry name" value="FMR1-INTERACTING PROTEIN NUFIP1"/>
    <property type="match status" value="1"/>
</dbReference>
<feature type="compositionally biased region" description="Basic and acidic residues" evidence="1">
    <location>
        <begin position="430"/>
        <end position="440"/>
    </location>
</feature>
<protein>
    <recommendedName>
        <fullName evidence="2">FMR1-interacting protein 1 conserved domain-containing protein</fullName>
    </recommendedName>
</protein>
<feature type="compositionally biased region" description="Polar residues" evidence="1">
    <location>
        <begin position="247"/>
        <end position="271"/>
    </location>
</feature>
<evidence type="ECO:0000256" key="1">
    <source>
        <dbReference type="SAM" id="MobiDB-lite"/>
    </source>
</evidence>
<dbReference type="PANTHER" id="PTHR13309">
    <property type="entry name" value="NUCLEAR FRAGILE X MENTAL RETARDATION PROTEIN INTERACTING PROTEIN 1"/>
    <property type="match status" value="1"/>
</dbReference>
<dbReference type="EMBL" id="JAINDJ010000008">
    <property type="protein sequence ID" value="KAG9439997.1"/>
    <property type="molecule type" value="Genomic_DNA"/>
</dbReference>
<evidence type="ECO:0000313" key="4">
    <source>
        <dbReference type="Proteomes" id="UP000825729"/>
    </source>
</evidence>
<proteinExistence type="predicted"/>
<dbReference type="GO" id="GO:0000492">
    <property type="term" value="P:box C/D snoRNP assembly"/>
    <property type="evidence" value="ECO:0007669"/>
    <property type="project" value="TreeGrafter"/>
</dbReference>
<organism evidence="3 4">
    <name type="scientific">Aristolochia fimbriata</name>
    <name type="common">White veined hardy Dutchman's pipe vine</name>
    <dbReference type="NCBI Taxonomy" id="158543"/>
    <lineage>
        <taxon>Eukaryota</taxon>
        <taxon>Viridiplantae</taxon>
        <taxon>Streptophyta</taxon>
        <taxon>Embryophyta</taxon>
        <taxon>Tracheophyta</taxon>
        <taxon>Spermatophyta</taxon>
        <taxon>Magnoliopsida</taxon>
        <taxon>Magnoliidae</taxon>
        <taxon>Piperales</taxon>
        <taxon>Aristolochiaceae</taxon>
        <taxon>Aristolochia</taxon>
    </lineage>
</organism>
<feature type="region of interest" description="Disordered" evidence="1">
    <location>
        <begin position="543"/>
        <end position="585"/>
    </location>
</feature>
<sequence>MQPFQPPFRGMQSHGSNNCFPQQVLFPPPPGPMIAGNFGSSFNHLFPCASGAQPQVPSRCHASSNQSSIMPFSLDNTSMNFGNSHANVMSIPGRPPLHPAPFPGVITNHQHLTHAFPQTVHQMGFVPLGHLSGVQQNFNQIAAFQPPCWQFGSQQPSFGVNQNLHGQNFFQGPITCLSQMPQMIDTAPAAGQLPDSSGPENCGNSNVNMSNLNFANDAKKNMAPNPNMFLAHVVDQNAMKVPPGPGQHSQDTASSQSQGNTGIQNFRNGPQGSIERYSPKFQRYQPQHSGNPRGKFSKNHRNGWKGHQSGAGKSNLMKCNKNPMQERKRFTSLLSYTDEEIRKWREERKRNFPTKLNVEKKSNHHVNHEDSKMRRQQLKQILAKQAELGVEVAELPPEYLSDSENQVDRNREDRRSHHKSGRFRNKFNRRGRDSRDDMQTKRQKLGQETAHEVLTSTRKPTLLEKLLSADIKRDKSHLLQVFRFMVLNSFFKDWPAKLGVLPLVRVRDGSGTEDIAKGNFVLQGDNAVSKVENVVNGDCDLEDVEQQGEPTESDFEGEEMADGGEKDLEEVGIGNIEGEEGEITD</sequence>
<comment type="caution">
    <text evidence="3">The sequence shown here is derived from an EMBL/GenBank/DDBJ whole genome shotgun (WGS) entry which is preliminary data.</text>
</comment>
<keyword evidence="4" id="KW-1185">Reference proteome</keyword>
<dbReference type="Proteomes" id="UP000825729">
    <property type="component" value="Unassembled WGS sequence"/>
</dbReference>
<dbReference type="Pfam" id="PF10453">
    <property type="entry name" value="NUFIP1"/>
    <property type="match status" value="1"/>
</dbReference>
<accession>A0AAV7DWX7</accession>
<feature type="compositionally biased region" description="Acidic residues" evidence="1">
    <location>
        <begin position="543"/>
        <end position="570"/>
    </location>
</feature>
<reference evidence="3 4" key="1">
    <citation type="submission" date="2021-07" db="EMBL/GenBank/DDBJ databases">
        <title>The Aristolochia fimbriata genome: insights into angiosperm evolution, floral development and chemical biosynthesis.</title>
        <authorList>
            <person name="Jiao Y."/>
        </authorList>
    </citation>
    <scope>NUCLEOTIDE SEQUENCE [LARGE SCALE GENOMIC DNA]</scope>
    <source>
        <strain evidence="3">IBCAS-2021</strain>
        <tissue evidence="3">Leaf</tissue>
    </source>
</reference>
<dbReference type="AlphaFoldDB" id="A0AAV7DWX7"/>
<dbReference type="InterPro" id="IPR039136">
    <property type="entry name" value="NUFIP1-like"/>
</dbReference>
<name>A0AAV7DWX7_ARIFI</name>
<feature type="region of interest" description="Disordered" evidence="1">
    <location>
        <begin position="238"/>
        <end position="319"/>
    </location>
</feature>
<dbReference type="InterPro" id="IPR019496">
    <property type="entry name" value="NUFIP1_cons_dom"/>
</dbReference>